<dbReference type="InterPro" id="IPR039249">
    <property type="entry name" value="GPATCH11"/>
</dbReference>
<dbReference type="Pfam" id="PF13821">
    <property type="entry name" value="DUF4187"/>
    <property type="match status" value="1"/>
</dbReference>
<feature type="domain" description="G-patch" evidence="4">
    <location>
        <begin position="80"/>
        <end position="127"/>
    </location>
</feature>
<accession>A0ABN7SW68</accession>
<evidence type="ECO:0000313" key="5">
    <source>
        <dbReference type="EMBL" id="CAG5106692.1"/>
    </source>
</evidence>
<gene>
    <name evidence="5" type="ORF">OKIOD_LOCUS11723</name>
</gene>
<dbReference type="SMART" id="SM00443">
    <property type="entry name" value="G_patch"/>
    <property type="match status" value="1"/>
</dbReference>
<dbReference type="PROSITE" id="PS50174">
    <property type="entry name" value="G_PATCH"/>
    <property type="match status" value="1"/>
</dbReference>
<dbReference type="InterPro" id="IPR000467">
    <property type="entry name" value="G_patch_dom"/>
</dbReference>
<comment type="similarity">
    <text evidence="1">Belongs to the GPATCH11 family.</text>
</comment>
<dbReference type="Proteomes" id="UP001158576">
    <property type="component" value="Chromosome 1"/>
</dbReference>
<organism evidence="5 6">
    <name type="scientific">Oikopleura dioica</name>
    <name type="common">Tunicate</name>
    <dbReference type="NCBI Taxonomy" id="34765"/>
    <lineage>
        <taxon>Eukaryota</taxon>
        <taxon>Metazoa</taxon>
        <taxon>Chordata</taxon>
        <taxon>Tunicata</taxon>
        <taxon>Appendicularia</taxon>
        <taxon>Copelata</taxon>
        <taxon>Oikopleuridae</taxon>
        <taxon>Oikopleura</taxon>
    </lineage>
</organism>
<protein>
    <recommendedName>
        <fullName evidence="2">G patch domain-containing protein 11</fullName>
    </recommendedName>
    <alternativeName>
        <fullName evidence="3">Coiled-coil domain-containing protein 75</fullName>
    </alternativeName>
</protein>
<dbReference type="SMART" id="SM01173">
    <property type="entry name" value="DUF4187"/>
    <property type="match status" value="1"/>
</dbReference>
<proteinExistence type="inferred from homology"/>
<dbReference type="PANTHER" id="PTHR21032:SF0">
    <property type="entry name" value="G PATCH DOMAIN-CONTAINING PROTEIN 11"/>
    <property type="match status" value="1"/>
</dbReference>
<reference evidence="5 6" key="1">
    <citation type="submission" date="2021-04" db="EMBL/GenBank/DDBJ databases">
        <authorList>
            <person name="Bliznina A."/>
        </authorList>
    </citation>
    <scope>NUCLEOTIDE SEQUENCE [LARGE SCALE GENOMIC DNA]</scope>
</reference>
<dbReference type="InterPro" id="IPR025239">
    <property type="entry name" value="DUF4187"/>
</dbReference>
<evidence type="ECO:0000313" key="6">
    <source>
        <dbReference type="Proteomes" id="UP001158576"/>
    </source>
</evidence>
<evidence type="ECO:0000256" key="3">
    <source>
        <dbReference type="ARBA" id="ARBA00030688"/>
    </source>
</evidence>
<dbReference type="PANTHER" id="PTHR21032">
    <property type="entry name" value="G PATCH DOMAIN-CONTAINING PROTEIN 11"/>
    <property type="match status" value="1"/>
</dbReference>
<keyword evidence="6" id="KW-1185">Reference proteome</keyword>
<evidence type="ECO:0000256" key="2">
    <source>
        <dbReference type="ARBA" id="ARBA00021978"/>
    </source>
</evidence>
<evidence type="ECO:0000256" key="1">
    <source>
        <dbReference type="ARBA" id="ARBA00007140"/>
    </source>
</evidence>
<name>A0ABN7SW68_OIKDI</name>
<sequence length="280" mass="32465">MSDSEDDYMSDAFLSKLEDTRPGLIQGKKAEKLMKEEKIKQKDREHREMQKNKFARKKIAELMVDIREEALSTSMIVNEPENKGLAMMQKMGFKIGTGLGKDGEGRRNPVQIGEVKEDKKGIGIATARQQKIINEERINQINLKRKMAEEQTTKSFKNTTRQKNIENTLVKFIRKAQKSCYDLDSQESRSRKSDFFWPPGVVRSLTAKKARLIDQTDQSFHDDREEDGLDEFDSEKLIVEITEYLREKYFFCVYCAVKFTDSDDLVQNCPGNCHTLHDED</sequence>
<dbReference type="Pfam" id="PF01585">
    <property type="entry name" value="G-patch"/>
    <property type="match status" value="1"/>
</dbReference>
<dbReference type="EMBL" id="OU015566">
    <property type="protein sequence ID" value="CAG5106692.1"/>
    <property type="molecule type" value="Genomic_DNA"/>
</dbReference>
<evidence type="ECO:0000259" key="4">
    <source>
        <dbReference type="PROSITE" id="PS50174"/>
    </source>
</evidence>